<evidence type="ECO:0000259" key="4">
    <source>
        <dbReference type="Pfam" id="PF12490"/>
    </source>
</evidence>
<dbReference type="SMART" id="SM00320">
    <property type="entry name" value="WD40"/>
    <property type="match status" value="2"/>
</dbReference>
<dbReference type="Pfam" id="PF12490">
    <property type="entry name" value="BCAS3"/>
    <property type="match status" value="1"/>
</dbReference>
<dbReference type="KEGG" id="cmax:111476824"/>
<feature type="transmembrane region" description="Helical" evidence="3">
    <location>
        <begin position="9"/>
        <end position="27"/>
    </location>
</feature>
<dbReference type="RefSeq" id="XP_022976409.1">
    <property type="nucleotide sequence ID" value="XM_023120641.1"/>
</dbReference>
<evidence type="ECO:0000259" key="5">
    <source>
        <dbReference type="Pfam" id="PF21034"/>
    </source>
</evidence>
<accession>A0A6J1INE8</accession>
<keyword evidence="3" id="KW-0472">Membrane</keyword>
<evidence type="ECO:0000256" key="1">
    <source>
        <dbReference type="ARBA" id="ARBA00004329"/>
    </source>
</evidence>
<evidence type="ECO:0000313" key="7">
    <source>
        <dbReference type="RefSeq" id="XP_022976409.1"/>
    </source>
</evidence>
<dbReference type="OrthoDB" id="25778at2759"/>
<dbReference type="Proteomes" id="UP000504608">
    <property type="component" value="Unplaced"/>
</dbReference>
<evidence type="ECO:0000256" key="2">
    <source>
        <dbReference type="SAM" id="MobiDB-lite"/>
    </source>
</evidence>
<dbReference type="PANTHER" id="PTHR13268:SF7">
    <property type="entry name" value="AUTOPHAGY-RELATED PROTEIN 18F"/>
    <property type="match status" value="1"/>
</dbReference>
<feature type="region of interest" description="Disordered" evidence="2">
    <location>
        <begin position="787"/>
        <end position="832"/>
    </location>
</feature>
<dbReference type="InterPro" id="IPR048382">
    <property type="entry name" value="BCAS3_WD40"/>
</dbReference>
<feature type="domain" description="BCAS3" evidence="4">
    <location>
        <begin position="640"/>
        <end position="781"/>
    </location>
</feature>
<dbReference type="InterPro" id="IPR022175">
    <property type="entry name" value="BCAS3_dom"/>
</dbReference>
<evidence type="ECO:0000256" key="3">
    <source>
        <dbReference type="SAM" id="Phobius"/>
    </source>
</evidence>
<dbReference type="GO" id="GO:0000407">
    <property type="term" value="C:phagophore assembly site"/>
    <property type="evidence" value="ECO:0007669"/>
    <property type="project" value="UniProtKB-SubCell"/>
</dbReference>
<reference evidence="7" key="1">
    <citation type="submission" date="2025-08" db="UniProtKB">
        <authorList>
            <consortium name="RefSeq"/>
        </authorList>
    </citation>
    <scope>IDENTIFICATION</scope>
    <source>
        <tissue evidence="7">Young leaves</tissue>
    </source>
</reference>
<dbReference type="InterPro" id="IPR001680">
    <property type="entry name" value="WD40_rpt"/>
</dbReference>
<dbReference type="AlphaFoldDB" id="A0A6J1INE8"/>
<keyword evidence="3" id="KW-1133">Transmembrane helix</keyword>
<gene>
    <name evidence="7" type="primary">LOC111476824</name>
</gene>
<keyword evidence="3" id="KW-0812">Transmembrane</keyword>
<keyword evidence="6" id="KW-1185">Reference proteome</keyword>
<feature type="region of interest" description="Disordered" evidence="2">
    <location>
        <begin position="527"/>
        <end position="549"/>
    </location>
</feature>
<dbReference type="Pfam" id="PF21034">
    <property type="entry name" value="BCAS3_WD40"/>
    <property type="match status" value="1"/>
</dbReference>
<feature type="region of interest" description="Disordered" evidence="2">
    <location>
        <begin position="865"/>
        <end position="884"/>
    </location>
</feature>
<dbReference type="PANTHER" id="PTHR13268">
    <property type="entry name" value="BREAST CARCINOMA AMPLIFIED SEQUENCE 3"/>
    <property type="match status" value="1"/>
</dbReference>
<dbReference type="GO" id="GO:0006914">
    <property type="term" value="P:autophagy"/>
    <property type="evidence" value="ECO:0007669"/>
    <property type="project" value="InterPro"/>
</dbReference>
<organism evidence="6 7">
    <name type="scientific">Cucurbita maxima</name>
    <name type="common">Pumpkin</name>
    <name type="synonym">Winter squash</name>
    <dbReference type="NCBI Taxonomy" id="3661"/>
    <lineage>
        <taxon>Eukaryota</taxon>
        <taxon>Viridiplantae</taxon>
        <taxon>Streptophyta</taxon>
        <taxon>Embryophyta</taxon>
        <taxon>Tracheophyta</taxon>
        <taxon>Spermatophyta</taxon>
        <taxon>Magnoliopsida</taxon>
        <taxon>eudicotyledons</taxon>
        <taxon>Gunneridae</taxon>
        <taxon>Pentapetalae</taxon>
        <taxon>rosids</taxon>
        <taxon>fabids</taxon>
        <taxon>Cucurbitales</taxon>
        <taxon>Cucurbitaceae</taxon>
        <taxon>Cucurbiteae</taxon>
        <taxon>Cucurbita</taxon>
    </lineage>
</organism>
<dbReference type="InterPro" id="IPR015943">
    <property type="entry name" value="WD40/YVTN_repeat-like_dom_sf"/>
</dbReference>
<sequence>MIRVESEELVILVFWVLGVLFTLILGMRNDGALKQQGSVARSGRAHSFISSSFRAFSSYMKNVSSGASTVARSAASVASSLVDKDGEAKGSQVNWAGFDKLERDDNVIRRVLLLGFRSGFQVWDVEEANNVQVLVSRYDGSVSYMQVLPRPVPSMRSGDKFAESRPLLVLSASGSIAAAFNIQDQLATSGNAAISKGQELVDGNFMPTFVRFYSLKSQTYVDELKFRSVVYSVRCSPLVVAISLATQIHCINATTLEKEHIILTNPVVSGFPGSGGGIGYGPLAVGPRWLAYSGSPITVSNTGRVIPQHLKPSASFSHSSSNGSLVAHYAKESSKQLAAGIVTLGDKGIKKLSRYYSDLLPESYNSLQSGAQGIGALNGHAADTDSVGMVIVKDIVSKVIITQFKAHKSPISALCFNPSGIILVTASVQGHSVNVFKIMPSSRSDSSASYSHLYRLQRGFTNAVIQDISFSYDSNWIMISSSRGTSHLFAINPSGGQVNIPSADISSITRNGGPVVPARQIVRQVDSGSHVSSKQSQCATGSPPTLSPITRLHHGSNGWRGTVSSAAAAASGRAGIVLGAIASTFHECKGNASHIDNRSSEARYDILVFAPSGNMIQYALRVGLDSTIVLPRSSTALELAPELDARLVVEPIQKWNISQKPSCRAQDNSIDIYGDSGGFDCKKNYCEEMNGNSIVLEASGTVLKAEKTCREEQYHLYISEAELQMHAALTPLWTKPEIYFQVMARDGVEGDEIDRYGELEIERIPTRMIEARSKDLIPVFDHLQPPKFPQTRLLNSSSDPKCSRPENGRQSWRNVTIPHGSVIGNGPEGTGRHGYKMVTETKGTVNEHECPRSQTQLNNVNNCTESLSMESQPKSVNNHKSGLGLENHYEDHICDELE</sequence>
<feature type="compositionally biased region" description="Polar residues" evidence="2">
    <location>
        <begin position="865"/>
        <end position="880"/>
    </location>
</feature>
<dbReference type="InterPro" id="IPR045142">
    <property type="entry name" value="BCAS3-like"/>
</dbReference>
<dbReference type="SUPFAM" id="SSF50978">
    <property type="entry name" value="WD40 repeat-like"/>
    <property type="match status" value="1"/>
</dbReference>
<feature type="domain" description="BCAS3 WD40" evidence="5">
    <location>
        <begin position="210"/>
        <end position="500"/>
    </location>
</feature>
<dbReference type="Gene3D" id="2.130.10.10">
    <property type="entry name" value="YVTN repeat-like/Quinoprotein amine dehydrogenase"/>
    <property type="match status" value="1"/>
</dbReference>
<evidence type="ECO:0000313" key="6">
    <source>
        <dbReference type="Proteomes" id="UP000504608"/>
    </source>
</evidence>
<name>A0A6J1INE8_CUCMA</name>
<dbReference type="InterPro" id="IPR036322">
    <property type="entry name" value="WD40_repeat_dom_sf"/>
</dbReference>
<dbReference type="GO" id="GO:0042594">
    <property type="term" value="P:response to starvation"/>
    <property type="evidence" value="ECO:0007669"/>
    <property type="project" value="TreeGrafter"/>
</dbReference>
<proteinExistence type="predicted"/>
<dbReference type="GeneID" id="111476824"/>
<protein>
    <submittedName>
        <fullName evidence="7">Autophagy-related protein 18f-like</fullName>
    </submittedName>
</protein>
<feature type="compositionally biased region" description="Polar residues" evidence="2">
    <location>
        <begin position="527"/>
        <end position="548"/>
    </location>
</feature>
<comment type="subcellular location">
    <subcellularLocation>
        <location evidence="1">Preautophagosomal structure</location>
    </subcellularLocation>
</comment>